<dbReference type="EMBL" id="JACICY010000011">
    <property type="protein sequence ID" value="MBB3862210.1"/>
    <property type="molecule type" value="Genomic_DNA"/>
</dbReference>
<sequence length="71" mass="7659">MDNAVLVSLRILVSTLAESKALDEASLASIRTAFREAGASFYERGDDEGGRDLVDLSLWTFGALRRVRAAG</sequence>
<dbReference type="AlphaFoldDB" id="A0A7W5ZY80"/>
<name>A0A7W5ZY80_9SPHN</name>
<proteinExistence type="predicted"/>
<gene>
    <name evidence="1" type="ORF">GGQ88_003508</name>
</gene>
<reference evidence="1 2" key="1">
    <citation type="submission" date="2020-08" db="EMBL/GenBank/DDBJ databases">
        <title>Genomic Encyclopedia of Type Strains, Phase IV (KMG-IV): sequencing the most valuable type-strain genomes for metagenomic binning, comparative biology and taxonomic classification.</title>
        <authorList>
            <person name="Goeker M."/>
        </authorList>
    </citation>
    <scope>NUCLEOTIDE SEQUENCE [LARGE SCALE GENOMIC DNA]</scope>
    <source>
        <strain evidence="1 2">DSM 14552</strain>
    </source>
</reference>
<dbReference type="Proteomes" id="UP000562395">
    <property type="component" value="Unassembled WGS sequence"/>
</dbReference>
<organism evidence="1 2">
    <name type="scientific">Novosphingobium hassiacum</name>
    <dbReference type="NCBI Taxonomy" id="173676"/>
    <lineage>
        <taxon>Bacteria</taxon>
        <taxon>Pseudomonadati</taxon>
        <taxon>Pseudomonadota</taxon>
        <taxon>Alphaproteobacteria</taxon>
        <taxon>Sphingomonadales</taxon>
        <taxon>Sphingomonadaceae</taxon>
        <taxon>Novosphingobium</taxon>
    </lineage>
</organism>
<keyword evidence="2" id="KW-1185">Reference proteome</keyword>
<comment type="caution">
    <text evidence="1">The sequence shown here is derived from an EMBL/GenBank/DDBJ whole genome shotgun (WGS) entry which is preliminary data.</text>
</comment>
<evidence type="ECO:0000313" key="2">
    <source>
        <dbReference type="Proteomes" id="UP000562395"/>
    </source>
</evidence>
<evidence type="ECO:0000313" key="1">
    <source>
        <dbReference type="EMBL" id="MBB3862210.1"/>
    </source>
</evidence>
<dbReference type="RefSeq" id="WP_183614709.1">
    <property type="nucleotide sequence ID" value="NZ_JACICY010000011.1"/>
</dbReference>
<accession>A0A7W5ZY80</accession>
<protein>
    <submittedName>
        <fullName evidence="1">Uncharacterized protein</fullName>
    </submittedName>
</protein>